<proteinExistence type="predicted"/>
<accession>A0A4Y2FZ65</accession>
<name>A0A4Y2FZ65_ARAVE</name>
<organism evidence="2 3">
    <name type="scientific">Araneus ventricosus</name>
    <name type="common">Orbweaver spider</name>
    <name type="synonym">Epeira ventricosa</name>
    <dbReference type="NCBI Taxonomy" id="182803"/>
    <lineage>
        <taxon>Eukaryota</taxon>
        <taxon>Metazoa</taxon>
        <taxon>Ecdysozoa</taxon>
        <taxon>Arthropoda</taxon>
        <taxon>Chelicerata</taxon>
        <taxon>Arachnida</taxon>
        <taxon>Araneae</taxon>
        <taxon>Araneomorphae</taxon>
        <taxon>Entelegynae</taxon>
        <taxon>Araneoidea</taxon>
        <taxon>Araneidae</taxon>
        <taxon>Araneus</taxon>
    </lineage>
</organism>
<dbReference type="EMBL" id="BGPR01001143">
    <property type="protein sequence ID" value="GBM46613.1"/>
    <property type="molecule type" value="Genomic_DNA"/>
</dbReference>
<reference evidence="2 3" key="1">
    <citation type="journal article" date="2019" name="Sci. Rep.">
        <title>Orb-weaving spider Araneus ventricosus genome elucidates the spidroin gene catalogue.</title>
        <authorList>
            <person name="Kono N."/>
            <person name="Nakamura H."/>
            <person name="Ohtoshi R."/>
            <person name="Moran D.A.P."/>
            <person name="Shinohara A."/>
            <person name="Yoshida Y."/>
            <person name="Fujiwara M."/>
            <person name="Mori M."/>
            <person name="Tomita M."/>
            <person name="Arakawa K."/>
        </authorList>
    </citation>
    <scope>NUCLEOTIDE SEQUENCE [LARGE SCALE GENOMIC DNA]</scope>
</reference>
<evidence type="ECO:0000313" key="2">
    <source>
        <dbReference type="EMBL" id="GBM46613.1"/>
    </source>
</evidence>
<evidence type="ECO:0000256" key="1">
    <source>
        <dbReference type="SAM" id="MobiDB-lite"/>
    </source>
</evidence>
<sequence length="98" mass="11388">MEPPKTKEGKTEMRKPIRLNPMKRKAPSAGEFVKSSKRTTRTKGDPIPNGVVEIKSKIDRNKFVDGVDDMMIKNFWKYSDDLTKDKKKIWAVTSKRNY</sequence>
<feature type="compositionally biased region" description="Basic and acidic residues" evidence="1">
    <location>
        <begin position="1"/>
        <end position="15"/>
    </location>
</feature>
<evidence type="ECO:0000313" key="3">
    <source>
        <dbReference type="Proteomes" id="UP000499080"/>
    </source>
</evidence>
<dbReference type="Proteomes" id="UP000499080">
    <property type="component" value="Unassembled WGS sequence"/>
</dbReference>
<protein>
    <submittedName>
        <fullName evidence="2">Uncharacterized protein</fullName>
    </submittedName>
</protein>
<gene>
    <name evidence="2" type="ORF">AVEN_95608_1</name>
</gene>
<comment type="caution">
    <text evidence="2">The sequence shown here is derived from an EMBL/GenBank/DDBJ whole genome shotgun (WGS) entry which is preliminary data.</text>
</comment>
<dbReference type="AlphaFoldDB" id="A0A4Y2FZ65"/>
<feature type="region of interest" description="Disordered" evidence="1">
    <location>
        <begin position="1"/>
        <end position="48"/>
    </location>
</feature>
<keyword evidence="3" id="KW-1185">Reference proteome</keyword>